<evidence type="ECO:0000256" key="1">
    <source>
        <dbReference type="ARBA" id="ARBA00008814"/>
    </source>
</evidence>
<proteinExistence type="inferred from homology"/>
<organism evidence="4 5">
    <name type="scientific">Glycomyces niveus</name>
    <dbReference type="NCBI Taxonomy" id="2820287"/>
    <lineage>
        <taxon>Bacteria</taxon>
        <taxon>Bacillati</taxon>
        <taxon>Actinomycetota</taxon>
        <taxon>Actinomycetes</taxon>
        <taxon>Glycomycetales</taxon>
        <taxon>Glycomycetaceae</taxon>
        <taxon>Glycomyces</taxon>
    </lineage>
</organism>
<protein>
    <submittedName>
        <fullName evidence="4">ABC transporter substrate-binding protein</fullName>
    </submittedName>
</protein>
<dbReference type="PANTHER" id="PTHR30535">
    <property type="entry name" value="VITAMIN B12-BINDING PROTEIN"/>
    <property type="match status" value="1"/>
</dbReference>
<keyword evidence="5" id="KW-1185">Reference proteome</keyword>
<evidence type="ECO:0000256" key="2">
    <source>
        <dbReference type="SAM" id="SignalP"/>
    </source>
</evidence>
<comment type="similarity">
    <text evidence="1">Belongs to the bacterial solute-binding protein 8 family.</text>
</comment>
<feature type="domain" description="Fe/B12 periplasmic-binding" evidence="3">
    <location>
        <begin position="59"/>
        <end position="334"/>
    </location>
</feature>
<dbReference type="Proteomes" id="UP000681341">
    <property type="component" value="Unassembled WGS sequence"/>
</dbReference>
<evidence type="ECO:0000313" key="5">
    <source>
        <dbReference type="Proteomes" id="UP000681341"/>
    </source>
</evidence>
<dbReference type="PANTHER" id="PTHR30535:SF7">
    <property type="entry name" value="IRON(III) DICITRATE-BINDING PROTEIN"/>
    <property type="match status" value="1"/>
</dbReference>
<dbReference type="RefSeq" id="WP_208495857.1">
    <property type="nucleotide sequence ID" value="NZ_JAGFNP010000004.1"/>
</dbReference>
<sequence>MNTRPIPRAAAAAAALTAAIALSACGSDVTNTNDGGSAENVLTIDNCGREITVDGVPEAVVGLSPTQTELLLRLGLADRIVGQAQTSTAPLSEAVAGLAADIPVLSEDTPPSREALLEVEPDFVYSPTDYEFTAEQGFASHDQLAEAGVAAYTATGGCPDRRMQGTVDDLFTDLANLGAVFDAEDEAAALADEAQATLDDVESRIEGLEKPTVAQVFVEGGALTAIGAGIEYDMIRRAGGENVFGPDDPEFASFFAAQINPEALAAENPDVIVFAARDAEHEQATRDYLAQTLPDVSAVANDRIVVISGSDVYPGSLGNIDAVRTIAAGLYPEAFQA</sequence>
<reference evidence="4 5" key="1">
    <citation type="submission" date="2021-03" db="EMBL/GenBank/DDBJ databases">
        <title>Glycomyces sp. nov., a novel actinomycete isolated from soil.</title>
        <authorList>
            <person name="Yang X."/>
            <person name="Xu X."/>
        </authorList>
    </citation>
    <scope>NUCLEOTIDE SEQUENCE [LARGE SCALE GENOMIC DNA]</scope>
    <source>
        <strain evidence="4 5">NEAU-S30</strain>
    </source>
</reference>
<dbReference type="SUPFAM" id="SSF53807">
    <property type="entry name" value="Helical backbone' metal receptor"/>
    <property type="match status" value="1"/>
</dbReference>
<name>A0ABS3U3L9_9ACTN</name>
<feature type="signal peptide" evidence="2">
    <location>
        <begin position="1"/>
        <end position="26"/>
    </location>
</feature>
<dbReference type="InterPro" id="IPR050902">
    <property type="entry name" value="ABC_Transporter_SBP"/>
</dbReference>
<accession>A0ABS3U3L9</accession>
<keyword evidence="2" id="KW-0732">Signal</keyword>
<dbReference type="PROSITE" id="PS50983">
    <property type="entry name" value="FE_B12_PBP"/>
    <property type="match status" value="1"/>
</dbReference>
<dbReference type="InterPro" id="IPR002491">
    <property type="entry name" value="ABC_transptr_periplasmic_BD"/>
</dbReference>
<comment type="caution">
    <text evidence="4">The sequence shown here is derived from an EMBL/GenBank/DDBJ whole genome shotgun (WGS) entry which is preliminary data.</text>
</comment>
<feature type="chain" id="PRO_5046936716" evidence="2">
    <location>
        <begin position="27"/>
        <end position="337"/>
    </location>
</feature>
<dbReference type="Pfam" id="PF01497">
    <property type="entry name" value="Peripla_BP_2"/>
    <property type="match status" value="1"/>
</dbReference>
<dbReference type="PROSITE" id="PS51257">
    <property type="entry name" value="PROKAR_LIPOPROTEIN"/>
    <property type="match status" value="1"/>
</dbReference>
<dbReference type="Gene3D" id="3.40.50.1980">
    <property type="entry name" value="Nitrogenase molybdenum iron protein domain"/>
    <property type="match status" value="2"/>
</dbReference>
<evidence type="ECO:0000313" key="4">
    <source>
        <dbReference type="EMBL" id="MBO3733046.1"/>
    </source>
</evidence>
<evidence type="ECO:0000259" key="3">
    <source>
        <dbReference type="PROSITE" id="PS50983"/>
    </source>
</evidence>
<dbReference type="EMBL" id="JAGFNP010000004">
    <property type="protein sequence ID" value="MBO3733046.1"/>
    <property type="molecule type" value="Genomic_DNA"/>
</dbReference>
<gene>
    <name evidence="4" type="ORF">J5V16_09450</name>
</gene>